<dbReference type="RefSeq" id="WP_206722534.1">
    <property type="nucleotide sequence ID" value="NZ_CP071090.1"/>
</dbReference>
<sequence length="1009" mass="107239">MHKRRRVVVSMAVGAGVLALAAPTSVRAYRVWAEEQRRLRFEDFMQQPGEDAPPQLKADVEEELFEDGDYHEEEIDDAFARWMAHKAQWGIPTKQDSDTLLAEARAEAARWPDRMPRAPGQKSLAQSANAWVNLGPTDAFFQFNGTRYTQVDSGRLTNIAVDPRNQNVAYVSTSGGGVWKTFDLFSPDPTWHPLTETLGNLAVGDMDMDPRNPDTLYLGLGDFVDLVGGQVVKTTNGGASWEAPVSLSGTYPVGSGGLTVRPLRIRALKVDPNAPNIILVGTEAGLYRSTDSGASFQLLDLPNVGTQTPDTVWTIAYTGQVGGVSRWALSGTAYASPTAAAPTASTAVQGDIWVSTDAGLTWSSRMAANALPDNNTTSGATLPDISRVALAAGTPPADPSHTVLFALTGRRTSTLAGGGIWRSTDAGNTWQDVSGDGKGEGSPRNPTFASSSARCISVNVHGAQAYYNATIAVDPGDNNRVILGGTYCGLRTINGMDGQPTWELVSHWLPTSTTNATTDEGVLPYVHADWHVTQVLRTPTGYMVMVGSDGGLFTSTDVFSPGKINQETVHWRFPNRGLVTHLMYNVASGDPATGNPFVAFAGLQDNGTRMRDSAGSSTTFNQVIGGDGIGVAASRVGEDSMYWGSVQNSSTRWCDPDTAGNNGCNLGVGNVWRTLAPPIGAAAGGCAGDGVTFLTKVRAINTGNKPAAIQGTTFGVFRLVGTPSGTDVRQWQHLGACITSNQVRALGVSATVDGLYGVAASGGRFRIMSDCTLDTPAAQCTWTQTNLMAVDVNGNGTIETNEVPTFTSSVDFPPNHTGITPGDMFVGASVAPAGTLLPGVGRVFLTRNRGSTWQNITGDLPDVPVQVVRFDPSDDTNQTLFAGTDLGVYRTTNQGATWERYGVGLPLVRVMDMYIGRTGGLLRIATFGRGMWEIYPSATAERGVAGNGDFDRNGQLDFVDLLATASRLGTTLATASKPYYDWNQDLVGTQNAVDEQDLSQLVTRYGGRP</sequence>
<name>A0ABX7NQ17_9BACT</name>
<gene>
    <name evidence="3" type="ORF">JY651_37905</name>
</gene>
<organism evidence="3 4">
    <name type="scientific">Pyxidicoccus parkwayensis</name>
    <dbReference type="NCBI Taxonomy" id="2813578"/>
    <lineage>
        <taxon>Bacteria</taxon>
        <taxon>Pseudomonadati</taxon>
        <taxon>Myxococcota</taxon>
        <taxon>Myxococcia</taxon>
        <taxon>Myxococcales</taxon>
        <taxon>Cystobacterineae</taxon>
        <taxon>Myxococcaceae</taxon>
        <taxon>Pyxidicoccus</taxon>
    </lineage>
</organism>
<dbReference type="EMBL" id="CP071090">
    <property type="protein sequence ID" value="QSQ20954.1"/>
    <property type="molecule type" value="Genomic_DNA"/>
</dbReference>
<dbReference type="PANTHER" id="PTHR43739">
    <property type="entry name" value="XYLOGLUCANASE (EUROFUNG)"/>
    <property type="match status" value="1"/>
</dbReference>
<evidence type="ECO:0000256" key="1">
    <source>
        <dbReference type="SAM" id="MobiDB-lite"/>
    </source>
</evidence>
<accession>A0ABX7NQ17</accession>
<dbReference type="InterPro" id="IPR052025">
    <property type="entry name" value="Xyloglucanase_GH74"/>
</dbReference>
<dbReference type="Gene3D" id="2.130.10.10">
    <property type="entry name" value="YVTN repeat-like/Quinoprotein amine dehydrogenase"/>
    <property type="match status" value="3"/>
</dbReference>
<dbReference type="PANTHER" id="PTHR43739:SF5">
    <property type="entry name" value="EXO-ALPHA-SIALIDASE"/>
    <property type="match status" value="1"/>
</dbReference>
<reference evidence="3 4" key="1">
    <citation type="submission" date="2021-02" db="EMBL/GenBank/DDBJ databases">
        <title>De Novo genome assembly of isolated myxobacteria.</title>
        <authorList>
            <person name="Stevens D.C."/>
        </authorList>
    </citation>
    <scope>NUCLEOTIDE SEQUENCE [LARGE SCALE GENOMIC DNA]</scope>
    <source>
        <strain evidence="4">SCPEA02</strain>
    </source>
</reference>
<feature type="region of interest" description="Disordered" evidence="1">
    <location>
        <begin position="426"/>
        <end position="446"/>
    </location>
</feature>
<dbReference type="InterPro" id="IPR015943">
    <property type="entry name" value="WD40/YVTN_repeat-like_dom_sf"/>
</dbReference>
<dbReference type="PROSITE" id="PS51318">
    <property type="entry name" value="TAT"/>
    <property type="match status" value="1"/>
</dbReference>
<dbReference type="CDD" id="cd15482">
    <property type="entry name" value="Sialidase_non-viral"/>
    <property type="match status" value="1"/>
</dbReference>
<evidence type="ECO:0000313" key="3">
    <source>
        <dbReference type="EMBL" id="QSQ20954.1"/>
    </source>
</evidence>
<evidence type="ECO:0000313" key="4">
    <source>
        <dbReference type="Proteomes" id="UP000662747"/>
    </source>
</evidence>
<evidence type="ECO:0008006" key="5">
    <source>
        <dbReference type="Google" id="ProtNLM"/>
    </source>
</evidence>
<protein>
    <recommendedName>
        <fullName evidence="5">Glycosyl hydrolase</fullName>
    </recommendedName>
</protein>
<dbReference type="InterPro" id="IPR018247">
    <property type="entry name" value="EF_Hand_1_Ca_BS"/>
</dbReference>
<keyword evidence="4" id="KW-1185">Reference proteome</keyword>
<dbReference type="SUPFAM" id="SSF110296">
    <property type="entry name" value="Oligoxyloglucan reducing end-specific cellobiohydrolase"/>
    <property type="match status" value="1"/>
</dbReference>
<evidence type="ECO:0000256" key="2">
    <source>
        <dbReference type="SAM" id="SignalP"/>
    </source>
</evidence>
<dbReference type="Proteomes" id="UP000662747">
    <property type="component" value="Chromosome"/>
</dbReference>
<proteinExistence type="predicted"/>
<dbReference type="InterPro" id="IPR006311">
    <property type="entry name" value="TAT_signal"/>
</dbReference>
<keyword evidence="2" id="KW-0732">Signal</keyword>
<feature type="chain" id="PRO_5047073929" description="Glycosyl hydrolase" evidence="2">
    <location>
        <begin position="22"/>
        <end position="1009"/>
    </location>
</feature>
<dbReference type="PROSITE" id="PS00018">
    <property type="entry name" value="EF_HAND_1"/>
    <property type="match status" value="2"/>
</dbReference>
<feature type="signal peptide" evidence="2">
    <location>
        <begin position="1"/>
        <end position="21"/>
    </location>
</feature>